<dbReference type="Pfam" id="PF01556">
    <property type="entry name" value="DnaJ_C"/>
    <property type="match status" value="1"/>
</dbReference>
<accession>A0ABZ0UN04</accession>
<evidence type="ECO:0000256" key="4">
    <source>
        <dbReference type="ARBA" id="ARBA00022737"/>
    </source>
</evidence>
<feature type="domain" description="CR-type" evidence="12">
    <location>
        <begin position="140"/>
        <end position="218"/>
    </location>
</feature>
<sequence>MAEKDYYKTLGVNREASSDEIKKAFRKLALKHHPDKNQGNKESEKKFKEINEAYEVLKDEQKRAAYDRYGAEGAQNFNRAGGGGFQGQAGGFEDFADVFGDIFGDFVGRRGGSSSAKRQNSNGADIRYNTEISLEEAYTGVKCNVKFRVAGVCGECNASGTKSKNGTVDCSTCHGSGKVRYQQGFFMIEKTCVNCAGSGVTIKDPCVKCKGQGRYEQEKNLSVQIPAGISDGAKIRVAKEGEAGIRGGAAGDLYIYVSIMAHDFYQRENENLYCSVPIKMVTAILGGSIEIPTIDGNVAKVNITPGTQSGAKLRLQGKGMPIMQTSKYGDLYINIGVELPVKVTAKQRELLEEFDKIHQSGANPKTEGFFAKMKNFVSDIKKHN</sequence>
<keyword evidence="6 9" id="KW-0862">Zinc</keyword>
<evidence type="ECO:0000313" key="14">
    <source>
        <dbReference type="Proteomes" id="UP001327219"/>
    </source>
</evidence>
<keyword evidence="8 9" id="KW-0143">Chaperone</keyword>
<feature type="binding site" evidence="9">
    <location>
        <position position="206"/>
    </location>
    <ligand>
        <name>Zn(2+)</name>
        <dbReference type="ChEBI" id="CHEBI:29105"/>
        <label>1</label>
    </ligand>
</feature>
<dbReference type="CDD" id="cd10719">
    <property type="entry name" value="DnaJ_zf"/>
    <property type="match status" value="1"/>
</dbReference>
<proteinExistence type="inferred from homology"/>
<feature type="zinc finger region" description="CR-type" evidence="10">
    <location>
        <begin position="140"/>
        <end position="218"/>
    </location>
</feature>
<comment type="caution">
    <text evidence="9">Lacks conserved residue(s) required for the propagation of feature annotation.</text>
</comment>
<dbReference type="PROSITE" id="PS00636">
    <property type="entry name" value="DNAJ_1"/>
    <property type="match status" value="1"/>
</dbReference>
<dbReference type="PROSITE" id="PS51188">
    <property type="entry name" value="ZF_CR"/>
    <property type="match status" value="1"/>
</dbReference>
<dbReference type="Gene3D" id="2.10.230.10">
    <property type="entry name" value="Heat shock protein DnaJ, cysteine-rich domain"/>
    <property type="match status" value="1"/>
</dbReference>
<feature type="binding site" evidence="9">
    <location>
        <position position="195"/>
    </location>
    <ligand>
        <name>Zn(2+)</name>
        <dbReference type="ChEBI" id="CHEBI:29105"/>
        <label>2</label>
    </ligand>
</feature>
<organism evidence="13 14">
    <name type="scientific">Candidatus Bandiella euplotis</name>
    <dbReference type="NCBI Taxonomy" id="1664265"/>
    <lineage>
        <taxon>Bacteria</taxon>
        <taxon>Pseudomonadati</taxon>
        <taxon>Pseudomonadota</taxon>
        <taxon>Alphaproteobacteria</taxon>
        <taxon>Rickettsiales</taxon>
        <taxon>Candidatus Midichloriaceae</taxon>
        <taxon>Candidatus Bandiella</taxon>
    </lineage>
</organism>
<dbReference type="InterPro" id="IPR002939">
    <property type="entry name" value="DnaJ_C"/>
</dbReference>
<dbReference type="InterPro" id="IPR036410">
    <property type="entry name" value="HSP_DnaJ_Cys-rich_dom_sf"/>
</dbReference>
<dbReference type="HAMAP" id="MF_01152">
    <property type="entry name" value="DnaJ"/>
    <property type="match status" value="1"/>
</dbReference>
<evidence type="ECO:0000256" key="9">
    <source>
        <dbReference type="HAMAP-Rule" id="MF_01152"/>
    </source>
</evidence>
<dbReference type="Pfam" id="PF00226">
    <property type="entry name" value="DnaJ"/>
    <property type="match status" value="1"/>
</dbReference>
<dbReference type="InterPro" id="IPR001305">
    <property type="entry name" value="HSP_DnaJ_Cys-rich_dom"/>
</dbReference>
<feature type="binding site" evidence="9">
    <location>
        <position position="156"/>
    </location>
    <ligand>
        <name>Zn(2+)</name>
        <dbReference type="ChEBI" id="CHEBI:29105"/>
        <label>1</label>
    </ligand>
</feature>
<dbReference type="InterPro" id="IPR018253">
    <property type="entry name" value="DnaJ_domain_CS"/>
</dbReference>
<dbReference type="InterPro" id="IPR012724">
    <property type="entry name" value="DnaJ"/>
</dbReference>
<comment type="function">
    <text evidence="9">Participates actively in the response to hyperosmotic and heat shock by preventing the aggregation of stress-denatured proteins and by disaggregating proteins, also in an autonomous, DnaK-independent fashion. Unfolded proteins bind initially to DnaJ; upon interaction with the DnaJ-bound protein, DnaK hydrolyzes its bound ATP, resulting in the formation of a stable complex. GrpE releases ADP from DnaK; ATP binding to DnaK triggers the release of the substrate protein, thus completing the reaction cycle. Several rounds of ATP-dependent interactions between DnaJ, DnaK and GrpE are required for fully efficient folding. Also involved, together with DnaK and GrpE, in the DNA replication of plasmids through activation of initiation proteins.</text>
</comment>
<dbReference type="Gene3D" id="2.60.260.20">
    <property type="entry name" value="Urease metallochaperone UreE, N-terminal domain"/>
    <property type="match status" value="2"/>
</dbReference>
<evidence type="ECO:0000256" key="1">
    <source>
        <dbReference type="ARBA" id="ARBA00022490"/>
    </source>
</evidence>
<keyword evidence="1 9" id="KW-0963">Cytoplasm</keyword>
<keyword evidence="4 9" id="KW-0677">Repeat</keyword>
<dbReference type="InterPro" id="IPR008971">
    <property type="entry name" value="HSP40/DnaJ_pept-bd"/>
</dbReference>
<feature type="binding site" evidence="9">
    <location>
        <position position="170"/>
    </location>
    <ligand>
        <name>Zn(2+)</name>
        <dbReference type="ChEBI" id="CHEBI:29105"/>
        <label>2</label>
    </ligand>
</feature>
<dbReference type="CDD" id="cd10747">
    <property type="entry name" value="DnaJ_C"/>
    <property type="match status" value="1"/>
</dbReference>
<dbReference type="InterPro" id="IPR036869">
    <property type="entry name" value="J_dom_sf"/>
</dbReference>
<dbReference type="SUPFAM" id="SSF49493">
    <property type="entry name" value="HSP40/DnaJ peptide-binding domain"/>
    <property type="match status" value="2"/>
</dbReference>
<dbReference type="CDD" id="cd06257">
    <property type="entry name" value="DnaJ"/>
    <property type="match status" value="1"/>
</dbReference>
<dbReference type="PANTHER" id="PTHR43096:SF48">
    <property type="entry name" value="CHAPERONE PROTEIN DNAJ"/>
    <property type="match status" value="1"/>
</dbReference>
<evidence type="ECO:0000256" key="8">
    <source>
        <dbReference type="ARBA" id="ARBA00023186"/>
    </source>
</evidence>
<dbReference type="SUPFAM" id="SSF57938">
    <property type="entry name" value="DnaJ/Hsp40 cysteine-rich domain"/>
    <property type="match status" value="1"/>
</dbReference>
<feature type="domain" description="J" evidence="11">
    <location>
        <begin position="5"/>
        <end position="70"/>
    </location>
</feature>
<dbReference type="SMART" id="SM00271">
    <property type="entry name" value="DnaJ"/>
    <property type="match status" value="1"/>
</dbReference>
<keyword evidence="14" id="KW-1185">Reference proteome</keyword>
<dbReference type="EMBL" id="CP110820">
    <property type="protein sequence ID" value="WPX96195.1"/>
    <property type="molecule type" value="Genomic_DNA"/>
</dbReference>
<evidence type="ECO:0000256" key="7">
    <source>
        <dbReference type="ARBA" id="ARBA00023016"/>
    </source>
</evidence>
<evidence type="ECO:0000256" key="6">
    <source>
        <dbReference type="ARBA" id="ARBA00022833"/>
    </source>
</evidence>
<dbReference type="PROSITE" id="PS50076">
    <property type="entry name" value="DNAJ_2"/>
    <property type="match status" value="1"/>
</dbReference>
<keyword evidence="5 9" id="KW-0863">Zinc-finger</keyword>
<dbReference type="InterPro" id="IPR001623">
    <property type="entry name" value="DnaJ_domain"/>
</dbReference>
<evidence type="ECO:0000259" key="11">
    <source>
        <dbReference type="PROSITE" id="PS50076"/>
    </source>
</evidence>
<evidence type="ECO:0000313" key="13">
    <source>
        <dbReference type="EMBL" id="WPX96195.1"/>
    </source>
</evidence>
<dbReference type="Pfam" id="PF00684">
    <property type="entry name" value="DnaJ_CXXCXGXG"/>
    <property type="match status" value="1"/>
</dbReference>
<evidence type="ECO:0000259" key="12">
    <source>
        <dbReference type="PROSITE" id="PS51188"/>
    </source>
</evidence>
<dbReference type="Proteomes" id="UP001327219">
    <property type="component" value="Chromosome"/>
</dbReference>
<dbReference type="RefSeq" id="WP_323733081.1">
    <property type="nucleotide sequence ID" value="NZ_CP110820.1"/>
</dbReference>
<evidence type="ECO:0000256" key="5">
    <source>
        <dbReference type="ARBA" id="ARBA00022771"/>
    </source>
</evidence>
<reference evidence="13 14" key="1">
    <citation type="submission" date="2022-11" db="EMBL/GenBank/DDBJ databases">
        <title>Host association and intracellularity evolved multiple times independently in the Rickettsiales.</title>
        <authorList>
            <person name="Castelli M."/>
            <person name="Nardi T."/>
            <person name="Gammuto L."/>
            <person name="Bellinzona G."/>
            <person name="Sabaneyeva E."/>
            <person name="Potekhin A."/>
            <person name="Serra V."/>
            <person name="Petroni G."/>
            <person name="Sassera D."/>
        </authorList>
    </citation>
    <scope>NUCLEOTIDE SEQUENCE [LARGE SCALE GENOMIC DNA]</scope>
    <source>
        <strain evidence="13 14">NDG2</strain>
    </source>
</reference>
<dbReference type="NCBIfam" id="NF008035">
    <property type="entry name" value="PRK10767.1"/>
    <property type="match status" value="1"/>
</dbReference>
<evidence type="ECO:0000256" key="10">
    <source>
        <dbReference type="PROSITE-ProRule" id="PRU00546"/>
    </source>
</evidence>
<feature type="binding site" evidence="9">
    <location>
        <position position="209"/>
    </location>
    <ligand>
        <name>Zn(2+)</name>
        <dbReference type="ChEBI" id="CHEBI:29105"/>
        <label>1</label>
    </ligand>
</feature>
<feature type="binding site" evidence="9">
    <location>
        <position position="192"/>
    </location>
    <ligand>
        <name>Zn(2+)</name>
        <dbReference type="ChEBI" id="CHEBI:29105"/>
        <label>2</label>
    </ligand>
</feature>
<keyword evidence="7 9" id="KW-0346">Stress response</keyword>
<comment type="subunit">
    <text evidence="9">Homodimer.</text>
</comment>
<keyword evidence="3 9" id="KW-0479">Metal-binding</keyword>
<comment type="cofactor">
    <cofactor evidence="9">
        <name>Zn(2+)</name>
        <dbReference type="ChEBI" id="CHEBI:29105"/>
    </cofactor>
    <text evidence="9">Binds 2 Zn(2+) ions per monomer.</text>
</comment>
<protein>
    <recommendedName>
        <fullName evidence="9">Chaperone protein DnaJ</fullName>
    </recommendedName>
</protein>
<evidence type="ECO:0000256" key="3">
    <source>
        <dbReference type="ARBA" id="ARBA00022723"/>
    </source>
</evidence>
<comment type="subcellular location">
    <subcellularLocation>
        <location evidence="9">Cytoplasm</location>
    </subcellularLocation>
</comment>
<dbReference type="PRINTS" id="PR00625">
    <property type="entry name" value="JDOMAIN"/>
</dbReference>
<name>A0ABZ0UN04_9RICK</name>
<evidence type="ECO:0000256" key="2">
    <source>
        <dbReference type="ARBA" id="ARBA00022705"/>
    </source>
</evidence>
<feature type="binding site" evidence="9">
    <location>
        <position position="153"/>
    </location>
    <ligand>
        <name>Zn(2+)</name>
        <dbReference type="ChEBI" id="CHEBI:29105"/>
        <label>1</label>
    </ligand>
</feature>
<dbReference type="SUPFAM" id="SSF46565">
    <property type="entry name" value="Chaperone J-domain"/>
    <property type="match status" value="1"/>
</dbReference>
<comment type="domain">
    <text evidence="9">The J domain is necessary and sufficient to stimulate DnaK ATPase activity. Zinc center 1 plays an important role in the autonomous, DnaK-independent chaperone activity of DnaJ. Zinc center 2 is essential for interaction with DnaK and for DnaJ activity.</text>
</comment>
<feature type="binding site" evidence="9">
    <location>
        <position position="173"/>
    </location>
    <ligand>
        <name>Zn(2+)</name>
        <dbReference type="ChEBI" id="CHEBI:29105"/>
        <label>2</label>
    </ligand>
</feature>
<gene>
    <name evidence="9" type="primary">dnaJ</name>
    <name evidence="13" type="ORF">Bandiella_00304</name>
</gene>
<keyword evidence="2 9" id="KW-0235">DNA replication</keyword>
<dbReference type="Gene3D" id="1.10.287.110">
    <property type="entry name" value="DnaJ domain"/>
    <property type="match status" value="1"/>
</dbReference>
<dbReference type="PANTHER" id="PTHR43096">
    <property type="entry name" value="DNAJ HOMOLOG 1, MITOCHONDRIAL-RELATED"/>
    <property type="match status" value="1"/>
</dbReference>
<comment type="similarity">
    <text evidence="9">Belongs to the DnaJ family.</text>
</comment>
<dbReference type="NCBIfam" id="TIGR02349">
    <property type="entry name" value="DnaJ_bact"/>
    <property type="match status" value="1"/>
</dbReference>